<organism evidence="1 7">
    <name type="scientific">Arabidopsis suecica</name>
    <name type="common">Swedish thale-cress</name>
    <name type="synonym">Cardaminopsis suecica</name>
    <dbReference type="NCBI Taxonomy" id="45249"/>
    <lineage>
        <taxon>Eukaryota</taxon>
        <taxon>Viridiplantae</taxon>
        <taxon>Streptophyta</taxon>
        <taxon>Embryophyta</taxon>
        <taxon>Tracheophyta</taxon>
        <taxon>Spermatophyta</taxon>
        <taxon>Magnoliopsida</taxon>
        <taxon>eudicotyledons</taxon>
        <taxon>Gunneridae</taxon>
        <taxon>Pentapetalae</taxon>
        <taxon>rosids</taxon>
        <taxon>malvids</taxon>
        <taxon>Brassicales</taxon>
        <taxon>Brassicaceae</taxon>
        <taxon>Camelineae</taxon>
        <taxon>Arabidopsis</taxon>
    </lineage>
</organism>
<dbReference type="GO" id="GO:0005840">
    <property type="term" value="C:ribosome"/>
    <property type="evidence" value="ECO:0007669"/>
    <property type="project" value="UniProtKB-KW"/>
</dbReference>
<dbReference type="Proteomes" id="UP000694251">
    <property type="component" value="Chromosome 11"/>
</dbReference>
<evidence type="ECO:0000313" key="6">
    <source>
        <dbReference type="EMBL" id="KAG7580683.1"/>
    </source>
</evidence>
<name>A0A8T1XYP7_ARASU</name>
<dbReference type="Proteomes" id="UP000694251">
    <property type="component" value="Chromosome 10"/>
</dbReference>
<reference evidence="1 7" key="1">
    <citation type="submission" date="2020-12" db="EMBL/GenBank/DDBJ databases">
        <title>Concerted genomic and epigenomic changes stabilize Arabidopsis allopolyploids.</title>
        <authorList>
            <person name="Chen Z."/>
        </authorList>
    </citation>
    <scope>NUCLEOTIDE SEQUENCE [LARGE SCALE GENOMIC DNA]</scope>
    <source>
        <strain evidence="1">As9502</strain>
        <tissue evidence="1">Leaf</tissue>
    </source>
</reference>
<keyword evidence="7" id="KW-1185">Reference proteome</keyword>
<dbReference type="EMBL" id="JAEFBJ010000013">
    <property type="protein sequence ID" value="KAG7537371.1"/>
    <property type="molecule type" value="Genomic_DNA"/>
</dbReference>
<evidence type="ECO:0000313" key="7">
    <source>
        <dbReference type="Proteomes" id="UP000694251"/>
    </source>
</evidence>
<dbReference type="EMBL" id="JAEFBJ010000010">
    <property type="protein sequence ID" value="KAG7565929.1"/>
    <property type="molecule type" value="Genomic_DNA"/>
</dbReference>
<keyword evidence="1" id="KW-0689">Ribosomal protein</keyword>
<comment type="caution">
    <text evidence="1">The sequence shown here is derived from an EMBL/GenBank/DDBJ whole genome shotgun (WGS) entry which is preliminary data.</text>
</comment>
<evidence type="ECO:0000313" key="4">
    <source>
        <dbReference type="EMBL" id="KAG7556392.1"/>
    </source>
</evidence>
<dbReference type="Proteomes" id="UP000694251">
    <property type="component" value="Chromosome 13"/>
</dbReference>
<gene>
    <name evidence="6" type="ORF">ISN44_As08g004560</name>
    <name evidence="5" type="ORF">ISN44_As10g025500</name>
    <name evidence="4" type="ORF">ISN44_As11g024280</name>
    <name evidence="1" type="ORF">ISN44_As13g002410</name>
    <name evidence="2" type="ORF">ISN44_As13g012170</name>
    <name evidence="3" type="ORF">ISN44_As13g012660</name>
</gene>
<protein>
    <submittedName>
        <fullName evidence="1">Ribosomal protein L6 chloroplast</fullName>
    </submittedName>
</protein>
<keyword evidence="1" id="KW-0687">Ribonucleoprotein</keyword>
<evidence type="ECO:0000313" key="3">
    <source>
        <dbReference type="EMBL" id="KAG7537371.1"/>
    </source>
</evidence>
<dbReference type="EMBL" id="JAEFBJ010000013">
    <property type="protein sequence ID" value="KAG7536284.1"/>
    <property type="molecule type" value="Genomic_DNA"/>
</dbReference>
<dbReference type="Proteomes" id="UP000694251">
    <property type="component" value="Chromosome 8"/>
</dbReference>
<proteinExistence type="predicted"/>
<dbReference type="AlphaFoldDB" id="A0A8T1XYP7"/>
<dbReference type="EMBL" id="JAEFBJ010000013">
    <property type="protein sequence ID" value="KAG7537315.1"/>
    <property type="molecule type" value="Genomic_DNA"/>
</dbReference>
<dbReference type="EMBL" id="JAEFBJ010000008">
    <property type="protein sequence ID" value="KAG7580683.1"/>
    <property type="molecule type" value="Genomic_DNA"/>
</dbReference>
<accession>A0A8T1XYP7</accession>
<evidence type="ECO:0000313" key="5">
    <source>
        <dbReference type="EMBL" id="KAG7565929.1"/>
    </source>
</evidence>
<evidence type="ECO:0000313" key="2">
    <source>
        <dbReference type="EMBL" id="KAG7537315.1"/>
    </source>
</evidence>
<sequence>MTLYVSAIFDTGIVSVAASPVLQQFQVPKLGNGGDKDICL</sequence>
<evidence type="ECO:0000313" key="1">
    <source>
        <dbReference type="EMBL" id="KAG7536284.1"/>
    </source>
</evidence>
<dbReference type="EMBL" id="JAEFBJ010000011">
    <property type="protein sequence ID" value="KAG7556392.1"/>
    <property type="molecule type" value="Genomic_DNA"/>
</dbReference>